<evidence type="ECO:0000256" key="3">
    <source>
        <dbReference type="SAM" id="MobiDB-lite"/>
    </source>
</evidence>
<dbReference type="PANTHER" id="PTHR14270">
    <property type="entry name" value="NONSENSE-MEDIATED MRNA DECAY FACTOR SMG9"/>
    <property type="match status" value="1"/>
</dbReference>
<dbReference type="SUPFAM" id="SSF52540">
    <property type="entry name" value="P-loop containing nucleoside triphosphate hydrolases"/>
    <property type="match status" value="1"/>
</dbReference>
<evidence type="ECO:0008006" key="6">
    <source>
        <dbReference type="Google" id="ProtNLM"/>
    </source>
</evidence>
<dbReference type="VEuPathDB" id="FungiDB:AeMF1_010409"/>
<evidence type="ECO:0000313" key="4">
    <source>
        <dbReference type="EMBL" id="KAF0734866.1"/>
    </source>
</evidence>
<feature type="compositionally biased region" description="Polar residues" evidence="3">
    <location>
        <begin position="14"/>
        <end position="34"/>
    </location>
</feature>
<dbReference type="AlphaFoldDB" id="A0A6G0X4K6"/>
<keyword evidence="2" id="KW-0866">Nonsense-mediated mRNA decay</keyword>
<feature type="region of interest" description="Disordered" evidence="3">
    <location>
        <begin position="1"/>
        <end position="48"/>
    </location>
</feature>
<keyword evidence="5" id="KW-1185">Reference proteome</keyword>
<evidence type="ECO:0000256" key="1">
    <source>
        <dbReference type="ARBA" id="ARBA00007712"/>
    </source>
</evidence>
<dbReference type="InterPro" id="IPR027417">
    <property type="entry name" value="P-loop_NTPase"/>
</dbReference>
<dbReference type="GO" id="GO:0000184">
    <property type="term" value="P:nuclear-transcribed mRNA catabolic process, nonsense-mediated decay"/>
    <property type="evidence" value="ECO:0007669"/>
    <property type="project" value="UniProtKB-KW"/>
</dbReference>
<proteinExistence type="inferred from homology"/>
<dbReference type="PANTHER" id="PTHR14270:SF0">
    <property type="entry name" value="NONSENSE-MEDIATED MRNA DECAY FACTOR SMG9"/>
    <property type="match status" value="1"/>
</dbReference>
<feature type="compositionally biased region" description="Polar residues" evidence="3">
    <location>
        <begin position="106"/>
        <end position="119"/>
    </location>
</feature>
<evidence type="ECO:0000256" key="2">
    <source>
        <dbReference type="ARBA" id="ARBA00023161"/>
    </source>
</evidence>
<dbReference type="Proteomes" id="UP000481153">
    <property type="component" value="Unassembled WGS sequence"/>
</dbReference>
<reference evidence="4 5" key="1">
    <citation type="submission" date="2019-07" db="EMBL/GenBank/DDBJ databases">
        <title>Genomics analysis of Aphanomyces spp. identifies a new class of oomycete effector associated with host adaptation.</title>
        <authorList>
            <person name="Gaulin E."/>
        </authorList>
    </citation>
    <scope>NUCLEOTIDE SEQUENCE [LARGE SCALE GENOMIC DNA]</scope>
    <source>
        <strain evidence="4 5">ATCC 201684</strain>
    </source>
</reference>
<name>A0A6G0X4K6_9STRA</name>
<organism evidence="4 5">
    <name type="scientific">Aphanomyces euteiches</name>
    <dbReference type="NCBI Taxonomy" id="100861"/>
    <lineage>
        <taxon>Eukaryota</taxon>
        <taxon>Sar</taxon>
        <taxon>Stramenopiles</taxon>
        <taxon>Oomycota</taxon>
        <taxon>Saprolegniomycetes</taxon>
        <taxon>Saprolegniales</taxon>
        <taxon>Verrucalvaceae</taxon>
        <taxon>Aphanomyces</taxon>
    </lineage>
</organism>
<feature type="region of interest" description="Disordered" evidence="3">
    <location>
        <begin position="99"/>
        <end position="125"/>
    </location>
</feature>
<protein>
    <recommendedName>
        <fullName evidence="6">Protein SMG9</fullName>
    </recommendedName>
</protein>
<gene>
    <name evidence="4" type="ORF">Ae201684_008528</name>
</gene>
<dbReference type="InterPro" id="IPR039177">
    <property type="entry name" value="SMG9"/>
</dbReference>
<evidence type="ECO:0000313" key="5">
    <source>
        <dbReference type="Proteomes" id="UP000481153"/>
    </source>
</evidence>
<dbReference type="EMBL" id="VJMJ01000103">
    <property type="protein sequence ID" value="KAF0734866.1"/>
    <property type="molecule type" value="Genomic_DNA"/>
</dbReference>
<sequence length="420" mass="46601">MDREASAPQKPRRGNSSSRGGKQKNPNARPSNAPATARPTVNPPTILRPSHVNMTILSPDQPRLQMNPAAHQKLYEPSSHPSSPPNSILNAIPRNALQVAAARGKSSPNHGIIPSSSHSTADEPSATSLRGWKLVNSQWQFCADLPTASPWSDMTQYRVIGCVGMEGVGKSSILSMLCSSRRSDSSGTWFPVQSTECILNAKHQTNGIDMCITPDHVVFLDCQPLLSTSMLVDLTLKNESPKFGSLALDQQIEIQSLHQLVFLLSVCHCVIVAYEDVNDQALWQLLQTAELLKCRLPSISMDSPEHTAQLIVVANKQSSLLPVVENRNHDVLRNYFKDYTLFLLPERRSDDASPSQDYQDAARPLQNHIARFPKAPTIFQKKNHISTFKEWLANSSRVFESIRKAQIMADYSRLLQKIAK</sequence>
<accession>A0A6G0X4K6</accession>
<comment type="similarity">
    <text evidence="1">Belongs to the SMG9 family.</text>
</comment>
<comment type="caution">
    <text evidence="4">The sequence shown here is derived from an EMBL/GenBank/DDBJ whole genome shotgun (WGS) entry which is preliminary data.</text>
</comment>